<name>A0AAN7MR00_TRANT</name>
<dbReference type="Proteomes" id="UP001346149">
    <property type="component" value="Unassembled WGS sequence"/>
</dbReference>
<reference evidence="1 2" key="1">
    <citation type="journal article" date="2023" name="Hortic Res">
        <title>Pangenome of water caltrop reveals structural variations and asymmetric subgenome divergence after allopolyploidization.</title>
        <authorList>
            <person name="Zhang X."/>
            <person name="Chen Y."/>
            <person name="Wang L."/>
            <person name="Yuan Y."/>
            <person name="Fang M."/>
            <person name="Shi L."/>
            <person name="Lu R."/>
            <person name="Comes H.P."/>
            <person name="Ma Y."/>
            <person name="Chen Y."/>
            <person name="Huang G."/>
            <person name="Zhou Y."/>
            <person name="Zheng Z."/>
            <person name="Qiu Y."/>
        </authorList>
    </citation>
    <scope>NUCLEOTIDE SEQUENCE [LARGE SCALE GENOMIC DNA]</scope>
    <source>
        <strain evidence="1">F231</strain>
    </source>
</reference>
<sequence length="78" mass="9121">MDTDVSYVRVDKTEFCDETDASYRKLMTSSVTLMEEFEIEWRADLGNYLRKFVEFCSSKALCQMCQFVRESLTDGSFS</sequence>
<dbReference type="AlphaFoldDB" id="A0AAN7MR00"/>
<protein>
    <submittedName>
        <fullName evidence="1">Uncharacterized protein</fullName>
    </submittedName>
</protein>
<accession>A0AAN7MR00</accession>
<dbReference type="EMBL" id="JAXQNO010000002">
    <property type="protein sequence ID" value="KAK4803167.1"/>
    <property type="molecule type" value="Genomic_DNA"/>
</dbReference>
<gene>
    <name evidence="1" type="ORF">SAY86_001370</name>
</gene>
<proteinExistence type="predicted"/>
<evidence type="ECO:0000313" key="2">
    <source>
        <dbReference type="Proteomes" id="UP001346149"/>
    </source>
</evidence>
<organism evidence="1 2">
    <name type="scientific">Trapa natans</name>
    <name type="common">Water chestnut</name>
    <dbReference type="NCBI Taxonomy" id="22666"/>
    <lineage>
        <taxon>Eukaryota</taxon>
        <taxon>Viridiplantae</taxon>
        <taxon>Streptophyta</taxon>
        <taxon>Embryophyta</taxon>
        <taxon>Tracheophyta</taxon>
        <taxon>Spermatophyta</taxon>
        <taxon>Magnoliopsida</taxon>
        <taxon>eudicotyledons</taxon>
        <taxon>Gunneridae</taxon>
        <taxon>Pentapetalae</taxon>
        <taxon>rosids</taxon>
        <taxon>malvids</taxon>
        <taxon>Myrtales</taxon>
        <taxon>Lythraceae</taxon>
        <taxon>Trapa</taxon>
    </lineage>
</organism>
<keyword evidence="2" id="KW-1185">Reference proteome</keyword>
<comment type="caution">
    <text evidence="1">The sequence shown here is derived from an EMBL/GenBank/DDBJ whole genome shotgun (WGS) entry which is preliminary data.</text>
</comment>
<evidence type="ECO:0000313" key="1">
    <source>
        <dbReference type="EMBL" id="KAK4803167.1"/>
    </source>
</evidence>